<organism evidence="3 4">
    <name type="scientific">Turnera subulata</name>
    <dbReference type="NCBI Taxonomy" id="218843"/>
    <lineage>
        <taxon>Eukaryota</taxon>
        <taxon>Viridiplantae</taxon>
        <taxon>Streptophyta</taxon>
        <taxon>Embryophyta</taxon>
        <taxon>Tracheophyta</taxon>
        <taxon>Spermatophyta</taxon>
        <taxon>Magnoliopsida</taxon>
        <taxon>eudicotyledons</taxon>
        <taxon>Gunneridae</taxon>
        <taxon>Pentapetalae</taxon>
        <taxon>rosids</taxon>
        <taxon>fabids</taxon>
        <taxon>Malpighiales</taxon>
        <taxon>Passifloraceae</taxon>
        <taxon>Turnera</taxon>
    </lineage>
</organism>
<keyword evidence="2" id="KW-0812">Transmembrane</keyword>
<evidence type="ECO:0000256" key="2">
    <source>
        <dbReference type="SAM" id="Phobius"/>
    </source>
</evidence>
<evidence type="ECO:0000256" key="1">
    <source>
        <dbReference type="SAM" id="MobiDB-lite"/>
    </source>
</evidence>
<protein>
    <recommendedName>
        <fullName evidence="5">DUF4283 domain-containing protein</fullName>
    </recommendedName>
</protein>
<feature type="transmembrane region" description="Helical" evidence="2">
    <location>
        <begin position="346"/>
        <end position="367"/>
    </location>
</feature>
<dbReference type="AlphaFoldDB" id="A0A9Q0FW03"/>
<dbReference type="OrthoDB" id="682893at2759"/>
<keyword evidence="2" id="KW-1133">Transmembrane helix</keyword>
<evidence type="ECO:0008006" key="5">
    <source>
        <dbReference type="Google" id="ProtNLM"/>
    </source>
</evidence>
<gene>
    <name evidence="3" type="ORF">Tsubulata_007079</name>
</gene>
<reference evidence="3" key="2">
    <citation type="journal article" date="2023" name="Plants (Basel)">
        <title>Annotation of the Turnera subulata (Passifloraceae) Draft Genome Reveals the S-Locus Evolved after the Divergence of Turneroideae from Passifloroideae in a Stepwise Manner.</title>
        <authorList>
            <person name="Henning P.M."/>
            <person name="Roalson E.H."/>
            <person name="Mir W."/>
            <person name="McCubbin A.G."/>
            <person name="Shore J.S."/>
        </authorList>
    </citation>
    <scope>NUCLEOTIDE SEQUENCE</scope>
    <source>
        <strain evidence="3">F60SS</strain>
    </source>
</reference>
<feature type="compositionally biased region" description="Pro residues" evidence="1">
    <location>
        <begin position="12"/>
        <end position="26"/>
    </location>
</feature>
<dbReference type="Proteomes" id="UP001141552">
    <property type="component" value="Unassembled WGS sequence"/>
</dbReference>
<reference evidence="3" key="1">
    <citation type="submission" date="2022-02" db="EMBL/GenBank/DDBJ databases">
        <authorList>
            <person name="Henning P.M."/>
            <person name="McCubbin A.G."/>
            <person name="Shore J.S."/>
        </authorList>
    </citation>
    <scope>NUCLEOTIDE SEQUENCE</scope>
    <source>
        <strain evidence="3">F60SS</strain>
        <tissue evidence="3">Leaves</tissue>
    </source>
</reference>
<comment type="caution">
    <text evidence="3">The sequence shown here is derived from an EMBL/GenBank/DDBJ whole genome shotgun (WGS) entry which is preliminary data.</text>
</comment>
<sequence>MSSHVSSIAASLPPPLPPPAKPPDIQPIPLAHDGSDIDGCNGAPDAEMTEGPVSVPLVPNRPFWILCCRTKRRPVRLPNLPLMYYDDDLLTTIALGIGCPVLIDSNTSMATCTLYAHMCVEIDLSLPLVPLVEIQGEVFRVQYEGLHTICMSCGRYGYEAHTCLFDPPDEPLFPVEVVEPESSVVVGAGGASQVVMRVPPLAPPQKVAAFGEWMVVVRPPRSAPRQRTIGMGSRGTDSGYQAPPDNRFTVLDVEDVPPRASVLPPKPTLGDFVSANPRRPKRVWPNGSKRKQVVVFSAGSELPSTDVEGTYRGCWLGLPRLHLLPILFPLPPWLLQVLTRFLLGLFLRYLLCLLWCFRALLALRVVLRSFG</sequence>
<dbReference type="PANTHER" id="PTHR31286">
    <property type="entry name" value="GLYCINE-RICH CELL WALL STRUCTURAL PROTEIN 1.8-LIKE"/>
    <property type="match status" value="1"/>
</dbReference>
<evidence type="ECO:0000313" key="4">
    <source>
        <dbReference type="Proteomes" id="UP001141552"/>
    </source>
</evidence>
<feature type="region of interest" description="Disordered" evidence="1">
    <location>
        <begin position="1"/>
        <end position="28"/>
    </location>
</feature>
<accession>A0A9Q0FW03</accession>
<dbReference type="PANTHER" id="PTHR31286:SF99">
    <property type="entry name" value="DUF4283 DOMAIN-CONTAINING PROTEIN"/>
    <property type="match status" value="1"/>
</dbReference>
<feature type="region of interest" description="Disordered" evidence="1">
    <location>
        <begin position="224"/>
        <end position="243"/>
    </location>
</feature>
<keyword evidence="2" id="KW-0472">Membrane</keyword>
<dbReference type="EMBL" id="JAKUCV010003517">
    <property type="protein sequence ID" value="KAJ4838583.1"/>
    <property type="molecule type" value="Genomic_DNA"/>
</dbReference>
<feature type="compositionally biased region" description="Low complexity" evidence="1">
    <location>
        <begin position="1"/>
        <end position="11"/>
    </location>
</feature>
<proteinExistence type="predicted"/>
<keyword evidence="4" id="KW-1185">Reference proteome</keyword>
<dbReference type="InterPro" id="IPR040256">
    <property type="entry name" value="At4g02000-like"/>
</dbReference>
<name>A0A9Q0FW03_9ROSI</name>
<evidence type="ECO:0000313" key="3">
    <source>
        <dbReference type="EMBL" id="KAJ4838583.1"/>
    </source>
</evidence>